<accession>A0A5C6F3I2</accession>
<dbReference type="EMBL" id="SJPX01000002">
    <property type="protein sequence ID" value="TWU55888.1"/>
    <property type="molecule type" value="Genomic_DNA"/>
</dbReference>
<dbReference type="GO" id="GO:0015288">
    <property type="term" value="F:porin activity"/>
    <property type="evidence" value="ECO:0007669"/>
    <property type="project" value="TreeGrafter"/>
</dbReference>
<feature type="region of interest" description="Disordered" evidence="6">
    <location>
        <begin position="476"/>
        <end position="509"/>
    </location>
</feature>
<dbReference type="PANTHER" id="PTHR30026:SF21">
    <property type="entry name" value="SLR1270 PROTEIN"/>
    <property type="match status" value="1"/>
</dbReference>
<dbReference type="GO" id="GO:0015562">
    <property type="term" value="F:efflux transmembrane transporter activity"/>
    <property type="evidence" value="ECO:0007669"/>
    <property type="project" value="InterPro"/>
</dbReference>
<keyword evidence="5" id="KW-0998">Cell outer membrane</keyword>
<gene>
    <name evidence="7" type="ORF">Poly59_21910</name>
</gene>
<dbReference type="GO" id="GO:1990281">
    <property type="term" value="C:efflux pump complex"/>
    <property type="evidence" value="ECO:0007669"/>
    <property type="project" value="TreeGrafter"/>
</dbReference>
<organism evidence="7 8">
    <name type="scientific">Rubripirellula reticaptiva</name>
    <dbReference type="NCBI Taxonomy" id="2528013"/>
    <lineage>
        <taxon>Bacteria</taxon>
        <taxon>Pseudomonadati</taxon>
        <taxon>Planctomycetota</taxon>
        <taxon>Planctomycetia</taxon>
        <taxon>Pirellulales</taxon>
        <taxon>Pirellulaceae</taxon>
        <taxon>Rubripirellula</taxon>
    </lineage>
</organism>
<protein>
    <submittedName>
        <fullName evidence="7">Outer membrane efflux protein</fullName>
    </submittedName>
</protein>
<reference evidence="7 8" key="1">
    <citation type="submission" date="2019-02" db="EMBL/GenBank/DDBJ databases">
        <title>Deep-cultivation of Planctomycetes and their phenomic and genomic characterization uncovers novel biology.</title>
        <authorList>
            <person name="Wiegand S."/>
            <person name="Jogler M."/>
            <person name="Boedeker C."/>
            <person name="Pinto D."/>
            <person name="Vollmers J."/>
            <person name="Rivas-Marin E."/>
            <person name="Kohn T."/>
            <person name="Peeters S.H."/>
            <person name="Heuer A."/>
            <person name="Rast P."/>
            <person name="Oberbeckmann S."/>
            <person name="Bunk B."/>
            <person name="Jeske O."/>
            <person name="Meyerdierks A."/>
            <person name="Storesund J.E."/>
            <person name="Kallscheuer N."/>
            <person name="Luecker S."/>
            <person name="Lage O.M."/>
            <person name="Pohl T."/>
            <person name="Merkel B.J."/>
            <person name="Hornburger P."/>
            <person name="Mueller R.-W."/>
            <person name="Bruemmer F."/>
            <person name="Labrenz M."/>
            <person name="Spormann A.M."/>
            <person name="Op Den Camp H."/>
            <person name="Overmann J."/>
            <person name="Amann R."/>
            <person name="Jetten M.S.M."/>
            <person name="Mascher T."/>
            <person name="Medema M.H."/>
            <person name="Devos D.P."/>
            <person name="Kaster A.-K."/>
            <person name="Ovreas L."/>
            <person name="Rohde M."/>
            <person name="Galperin M.Y."/>
            <person name="Jogler C."/>
        </authorList>
    </citation>
    <scope>NUCLEOTIDE SEQUENCE [LARGE SCALE GENOMIC DNA]</scope>
    <source>
        <strain evidence="7 8">Poly59</strain>
    </source>
</reference>
<dbReference type="OrthoDB" id="581172at2"/>
<evidence type="ECO:0000256" key="3">
    <source>
        <dbReference type="ARBA" id="ARBA00022692"/>
    </source>
</evidence>
<dbReference type="SUPFAM" id="SSF56954">
    <property type="entry name" value="Outer membrane efflux proteins (OEP)"/>
    <property type="match status" value="1"/>
</dbReference>
<keyword evidence="8" id="KW-1185">Reference proteome</keyword>
<comment type="caution">
    <text evidence="7">The sequence shown here is derived from an EMBL/GenBank/DDBJ whole genome shotgun (WGS) entry which is preliminary data.</text>
</comment>
<comment type="subcellular location">
    <subcellularLocation>
        <location evidence="1">Cell outer membrane</location>
    </subcellularLocation>
</comment>
<dbReference type="InterPro" id="IPR051906">
    <property type="entry name" value="TolC-like"/>
</dbReference>
<keyword evidence="3" id="KW-0812">Transmembrane</keyword>
<evidence type="ECO:0000256" key="1">
    <source>
        <dbReference type="ARBA" id="ARBA00004442"/>
    </source>
</evidence>
<keyword evidence="2" id="KW-1134">Transmembrane beta strand</keyword>
<name>A0A5C6F3I2_9BACT</name>
<dbReference type="PANTHER" id="PTHR30026">
    <property type="entry name" value="OUTER MEMBRANE PROTEIN TOLC"/>
    <property type="match status" value="1"/>
</dbReference>
<dbReference type="Proteomes" id="UP000317977">
    <property type="component" value="Unassembled WGS sequence"/>
</dbReference>
<dbReference type="GO" id="GO:0009279">
    <property type="term" value="C:cell outer membrane"/>
    <property type="evidence" value="ECO:0007669"/>
    <property type="project" value="UniProtKB-SubCell"/>
</dbReference>
<feature type="compositionally biased region" description="Pro residues" evidence="6">
    <location>
        <begin position="498"/>
        <end position="509"/>
    </location>
</feature>
<sequence>MLVDEEVSEELEAQSGEEILAEENSVDPLSLADVVASLYRSYPDIARARQQPGIASGQLLAAYGAFDTKLQAHSLSEPTGFYRNYRNGLGVARQTWWGGYVAAGYRIGRGFYQPWYKERQTDDAGEFKVAFTQPLLQGRAIDPQRVAVFQASLAQQAAGPIIQQTILDISRDAAAVYWEWVAMGGVLEAQREMLKLAEERGEQFEVGVKAGKFAEIDLILNQQLVAERQAKVFETEQKFRATSFKLALFLRDPNGQPMVPEDTWLPERFPVIEPPPLSDFQSDLAAALSRRPEPKLLQLDIRHVQYDRQLACNEMLPRFDFVTEASQDMGDPATKSDDKGDFELVIGFTSEVPVQRRKARGKIQETNGKIVQINEKLRMVRDKIGIELQTAYNALLLSEQVVEQTEVSLRAALETLDRYRFAFEQGKIDLIYLNLLETKANETEIKLVEAQRNWFAALSQMQITLGLDPLDQAMAVSSLPDSDMPGPGNLPQTSRWKPAPPKPAVPKPE</sequence>
<evidence type="ECO:0000313" key="8">
    <source>
        <dbReference type="Proteomes" id="UP000317977"/>
    </source>
</evidence>
<keyword evidence="4" id="KW-0472">Membrane</keyword>
<evidence type="ECO:0000256" key="4">
    <source>
        <dbReference type="ARBA" id="ARBA00023136"/>
    </source>
</evidence>
<proteinExistence type="predicted"/>
<dbReference type="Gene3D" id="1.20.1600.10">
    <property type="entry name" value="Outer membrane efflux proteins (OEP)"/>
    <property type="match status" value="1"/>
</dbReference>
<evidence type="ECO:0000313" key="7">
    <source>
        <dbReference type="EMBL" id="TWU55888.1"/>
    </source>
</evidence>
<evidence type="ECO:0000256" key="6">
    <source>
        <dbReference type="SAM" id="MobiDB-lite"/>
    </source>
</evidence>
<dbReference type="AlphaFoldDB" id="A0A5C6F3I2"/>
<evidence type="ECO:0000256" key="5">
    <source>
        <dbReference type="ARBA" id="ARBA00023237"/>
    </source>
</evidence>
<evidence type="ECO:0000256" key="2">
    <source>
        <dbReference type="ARBA" id="ARBA00022452"/>
    </source>
</evidence>